<dbReference type="AlphaFoldDB" id="A0A653BN25"/>
<accession>A0A653BN25</accession>
<dbReference type="Proteomes" id="UP000410492">
    <property type="component" value="Unassembled WGS sequence"/>
</dbReference>
<gene>
    <name evidence="1" type="ORF">CALMAC_LOCUS2255</name>
</gene>
<evidence type="ECO:0000313" key="2">
    <source>
        <dbReference type="Proteomes" id="UP000410492"/>
    </source>
</evidence>
<organism evidence="1 2">
    <name type="scientific">Callosobruchus maculatus</name>
    <name type="common">Southern cowpea weevil</name>
    <name type="synonym">Pulse bruchid</name>
    <dbReference type="NCBI Taxonomy" id="64391"/>
    <lineage>
        <taxon>Eukaryota</taxon>
        <taxon>Metazoa</taxon>
        <taxon>Ecdysozoa</taxon>
        <taxon>Arthropoda</taxon>
        <taxon>Hexapoda</taxon>
        <taxon>Insecta</taxon>
        <taxon>Pterygota</taxon>
        <taxon>Neoptera</taxon>
        <taxon>Endopterygota</taxon>
        <taxon>Coleoptera</taxon>
        <taxon>Polyphaga</taxon>
        <taxon>Cucujiformia</taxon>
        <taxon>Chrysomeloidea</taxon>
        <taxon>Chrysomelidae</taxon>
        <taxon>Bruchinae</taxon>
        <taxon>Bruchini</taxon>
        <taxon>Callosobruchus</taxon>
    </lineage>
</organism>
<sequence>MRYGLALVDICKEESCVTFQSRWAVFARMSPGFSYSSTTQGLSANHPFQLVHTEGSFMVGIARACPVIYPDIS</sequence>
<proteinExistence type="predicted"/>
<protein>
    <submittedName>
        <fullName evidence="1">Uncharacterized protein</fullName>
    </submittedName>
</protein>
<dbReference type="EMBL" id="CAACVG010002666">
    <property type="protein sequence ID" value="VEN36770.1"/>
    <property type="molecule type" value="Genomic_DNA"/>
</dbReference>
<evidence type="ECO:0000313" key="1">
    <source>
        <dbReference type="EMBL" id="VEN36770.1"/>
    </source>
</evidence>
<reference evidence="1 2" key="1">
    <citation type="submission" date="2019-01" db="EMBL/GenBank/DDBJ databases">
        <authorList>
            <person name="Sayadi A."/>
        </authorList>
    </citation>
    <scope>NUCLEOTIDE SEQUENCE [LARGE SCALE GENOMIC DNA]</scope>
</reference>
<dbReference type="OrthoDB" id="6761335at2759"/>
<keyword evidence="2" id="KW-1185">Reference proteome</keyword>
<name>A0A653BN25_CALMS</name>